<feature type="region of interest" description="Disordered" evidence="2">
    <location>
        <begin position="149"/>
        <end position="170"/>
    </location>
</feature>
<feature type="region of interest" description="Disordered" evidence="2">
    <location>
        <begin position="428"/>
        <end position="516"/>
    </location>
</feature>
<comment type="caution">
    <text evidence="3">The sequence shown here is derived from an EMBL/GenBank/DDBJ whole genome shotgun (WGS) entry which is preliminary data.</text>
</comment>
<evidence type="ECO:0000256" key="1">
    <source>
        <dbReference type="SAM" id="Coils"/>
    </source>
</evidence>
<keyword evidence="4" id="KW-1185">Reference proteome</keyword>
<proteinExistence type="predicted"/>
<dbReference type="AlphaFoldDB" id="A0A7W6IR73"/>
<keyword evidence="1" id="KW-0175">Coiled coil</keyword>
<gene>
    <name evidence="3" type="ORF">GGR20_003464</name>
</gene>
<feature type="coiled-coil region" evidence="1">
    <location>
        <begin position="86"/>
        <end position="120"/>
    </location>
</feature>
<reference evidence="3 4" key="1">
    <citation type="submission" date="2020-08" db="EMBL/GenBank/DDBJ databases">
        <title>Genomic Encyclopedia of Type Strains, Phase IV (KMG-IV): sequencing the most valuable type-strain genomes for metagenomic binning, comparative biology and taxonomic classification.</title>
        <authorList>
            <person name="Goeker M."/>
        </authorList>
    </citation>
    <scope>NUCLEOTIDE SEQUENCE [LARGE SCALE GENOMIC DNA]</scope>
    <source>
        <strain evidence="3 4">DSM 23447</strain>
    </source>
</reference>
<accession>A0A7W6IR73</accession>
<name>A0A7W6IR73_9HYPH</name>
<organism evidence="3 4">
    <name type="scientific">Devosia subaequoris</name>
    <dbReference type="NCBI Taxonomy" id="395930"/>
    <lineage>
        <taxon>Bacteria</taxon>
        <taxon>Pseudomonadati</taxon>
        <taxon>Pseudomonadota</taxon>
        <taxon>Alphaproteobacteria</taxon>
        <taxon>Hyphomicrobiales</taxon>
        <taxon>Devosiaceae</taxon>
        <taxon>Devosia</taxon>
    </lineage>
</organism>
<evidence type="ECO:0000313" key="4">
    <source>
        <dbReference type="Proteomes" id="UP000547011"/>
    </source>
</evidence>
<sequence>MSIRGPQALASLEEAMRDIRREEDELSKRVSRAAERASKIREHEAELFRQLARLRLDPVVQAELDGRISAAEARARETLKAHAKDVSKAEKSIRALDASRAELTEKRAAAIAVLEEQQSQLRSLSAAQSSKLAADPVYAAKRAETEELDRIAEQSLRKTEQAEADREEKGRPYREDPLFMYLWEAGYGTSAYKASNLIRYFDGMVANLVDFSKARPNYAMLNEIPLRLREHAERQEANVSAAEAELAALEMAAVDAAGGKPLRQAIAVEQQSVETLDAEIARLEDERDAAAEALQTLAEGKDPAFEGAAAELAAALGREDIRTLLAEARQTRTGQDDTLVAQIDEARARLREEEEESREQRERLKTLAARRRELEDIQWEFKKQRFDDPGSSFKEDRLVGDLLNDFLRGGISAASYWDQWRKSQNWAPGSEWGAGYKSTRSSQRKSSPWPPSDGGFQWPDSSFGSTGGGKGRSKGGLRGGFGGGWSGGSSGGGFSRPRTGGSGSRKHGGFKTGGGF</sequence>
<dbReference type="RefSeq" id="WP_183312547.1">
    <property type="nucleotide sequence ID" value="NZ_JACIEW010000011.1"/>
</dbReference>
<dbReference type="EMBL" id="JACIEW010000011">
    <property type="protein sequence ID" value="MBB4053797.1"/>
    <property type="molecule type" value="Genomic_DNA"/>
</dbReference>
<evidence type="ECO:0000313" key="3">
    <source>
        <dbReference type="EMBL" id="MBB4053797.1"/>
    </source>
</evidence>
<feature type="coiled-coil region" evidence="1">
    <location>
        <begin position="336"/>
        <end position="377"/>
    </location>
</feature>
<feature type="coiled-coil region" evidence="1">
    <location>
        <begin position="232"/>
        <end position="300"/>
    </location>
</feature>
<dbReference type="Proteomes" id="UP000547011">
    <property type="component" value="Unassembled WGS sequence"/>
</dbReference>
<feature type="coiled-coil region" evidence="1">
    <location>
        <begin position="9"/>
        <end position="36"/>
    </location>
</feature>
<feature type="compositionally biased region" description="Gly residues" evidence="2">
    <location>
        <begin position="465"/>
        <end position="494"/>
    </location>
</feature>
<evidence type="ECO:0000256" key="2">
    <source>
        <dbReference type="SAM" id="MobiDB-lite"/>
    </source>
</evidence>
<protein>
    <submittedName>
        <fullName evidence="3">Uncharacterized protein</fullName>
    </submittedName>
</protein>